<evidence type="ECO:0000313" key="3">
    <source>
        <dbReference type="Proteomes" id="UP000252355"/>
    </source>
</evidence>
<feature type="region of interest" description="Disordered" evidence="1">
    <location>
        <begin position="270"/>
        <end position="311"/>
    </location>
</feature>
<dbReference type="AlphaFoldDB" id="A0A367ZCF5"/>
<dbReference type="EMBL" id="QOQW01000038">
    <property type="protein sequence ID" value="RCK75785.1"/>
    <property type="molecule type" value="Genomic_DNA"/>
</dbReference>
<protein>
    <recommendedName>
        <fullName evidence="4">DUF1186 domain-containing protein</fullName>
    </recommendedName>
</protein>
<organism evidence="2 3">
    <name type="scientific">Candidatus Ozemobacter sibiricus</name>
    <dbReference type="NCBI Taxonomy" id="2268124"/>
    <lineage>
        <taxon>Bacteria</taxon>
        <taxon>Candidatus Ozemobacteria</taxon>
        <taxon>Candidatus Ozemobacterales</taxon>
        <taxon>Candidatus Ozemobacteraceae</taxon>
        <taxon>Candidatus Ozemobacter</taxon>
    </lineage>
</organism>
<reference evidence="2 3" key="1">
    <citation type="submission" date="2018-05" db="EMBL/GenBank/DDBJ databases">
        <title>A metagenomic window into the 2 km-deep terrestrial subsurface aquifer revealed taxonomically and functionally diverse microbial community comprising novel uncultured bacterial lineages.</title>
        <authorList>
            <person name="Kadnikov V.V."/>
            <person name="Mardanov A.V."/>
            <person name="Beletsky A.V."/>
            <person name="Banks D."/>
            <person name="Pimenov N.V."/>
            <person name="Frank Y.A."/>
            <person name="Karnachuk O.V."/>
            <person name="Ravin N.V."/>
        </authorList>
    </citation>
    <scope>NUCLEOTIDE SEQUENCE [LARGE SCALE GENOMIC DNA]</scope>
    <source>
        <strain evidence="2">BY5</strain>
    </source>
</reference>
<sequence length="318" mass="36510">MTESNVAPAPLTKEECLAAIRRPGGSFPFEVVSEIAARREEFLPEMLNILQEAANDPHRIMDQESYRTRLIALHLLAEWREKRAYPIILKAFSLPKDECYDFWGDAIDSLGKFIISTFDGDLESLIAFIRNREHDQYARICAFYGLCSLYLFGMLPRDRFLAITRDLLAEFDPAKTYDDTDWTYFSGVVAGCAQLRVPELEPLVKRLFDHDMIDSWWVTFECFKKGMANPQIEEETRANAQFTPVTSACEELKTWYGGRELDKNAWKRDYELSSEDDDDIPEELDLPPPPPPEKYPGTGRNEPCPCGSGKKYKKCCLT</sequence>
<dbReference type="InterPro" id="IPR010602">
    <property type="entry name" value="DUF1186"/>
</dbReference>
<name>A0A367ZCF5_9BACT</name>
<evidence type="ECO:0008006" key="4">
    <source>
        <dbReference type="Google" id="ProtNLM"/>
    </source>
</evidence>
<proteinExistence type="predicted"/>
<dbReference type="Proteomes" id="UP000252355">
    <property type="component" value="Unassembled WGS sequence"/>
</dbReference>
<evidence type="ECO:0000256" key="1">
    <source>
        <dbReference type="SAM" id="MobiDB-lite"/>
    </source>
</evidence>
<comment type="caution">
    <text evidence="2">The sequence shown here is derived from an EMBL/GenBank/DDBJ whole genome shotgun (WGS) entry which is preliminary data.</text>
</comment>
<accession>A0A367ZCF5</accession>
<dbReference type="SUPFAM" id="SSF103642">
    <property type="entry name" value="Sec-C motif"/>
    <property type="match status" value="1"/>
</dbReference>
<dbReference type="Pfam" id="PF06685">
    <property type="entry name" value="DUF1186"/>
    <property type="match status" value="1"/>
</dbReference>
<dbReference type="InterPro" id="IPR004027">
    <property type="entry name" value="SEC_C_motif"/>
</dbReference>
<feature type="compositionally biased region" description="Acidic residues" evidence="1">
    <location>
        <begin position="272"/>
        <end position="285"/>
    </location>
</feature>
<dbReference type="Gene3D" id="3.10.450.50">
    <property type="match status" value="1"/>
</dbReference>
<evidence type="ECO:0000313" key="2">
    <source>
        <dbReference type="EMBL" id="RCK75785.1"/>
    </source>
</evidence>
<gene>
    <name evidence="2" type="ORF">OZSIB_3728</name>
</gene>
<dbReference type="Pfam" id="PF02810">
    <property type="entry name" value="SEC-C"/>
    <property type="match status" value="1"/>
</dbReference>